<dbReference type="EMBL" id="JADCNM010000002">
    <property type="protein sequence ID" value="KAG0493702.1"/>
    <property type="molecule type" value="Genomic_DNA"/>
</dbReference>
<feature type="chain" id="PRO_5036240398" description="PAR1 protein" evidence="1">
    <location>
        <begin position="24"/>
        <end position="216"/>
    </location>
</feature>
<keyword evidence="1" id="KW-0732">Signal</keyword>
<dbReference type="AlphaFoldDB" id="A0A835VCI6"/>
<evidence type="ECO:0000313" key="3">
    <source>
        <dbReference type="EMBL" id="KAG0493702.1"/>
    </source>
</evidence>
<dbReference type="InterPro" id="IPR009489">
    <property type="entry name" value="PAR1"/>
</dbReference>
<dbReference type="PANTHER" id="PTHR33649">
    <property type="entry name" value="PAR1 PROTEIN"/>
    <property type="match status" value="1"/>
</dbReference>
<dbReference type="OrthoDB" id="772928at2759"/>
<gene>
    <name evidence="3" type="ORF">HPP92_004696</name>
    <name evidence="2" type="ORF">HPP92_005041</name>
</gene>
<feature type="signal peptide" evidence="1">
    <location>
        <begin position="1"/>
        <end position="23"/>
    </location>
</feature>
<dbReference type="Proteomes" id="UP000636800">
    <property type="component" value="Chromosome 2"/>
</dbReference>
<accession>A0A835VCI6</accession>
<evidence type="ECO:0000313" key="4">
    <source>
        <dbReference type="Proteomes" id="UP000636800"/>
    </source>
</evidence>
<comment type="caution">
    <text evidence="3">The sequence shown here is derived from an EMBL/GenBank/DDBJ whole genome shotgun (WGS) entry which is preliminary data.</text>
</comment>
<evidence type="ECO:0000256" key="1">
    <source>
        <dbReference type="SAM" id="SignalP"/>
    </source>
</evidence>
<evidence type="ECO:0000313" key="5">
    <source>
        <dbReference type="Proteomes" id="UP000639772"/>
    </source>
</evidence>
<name>A0A835VCI6_VANPL</name>
<evidence type="ECO:0000313" key="2">
    <source>
        <dbReference type="EMBL" id="KAG0491643.1"/>
    </source>
</evidence>
<organism evidence="3 5">
    <name type="scientific">Vanilla planifolia</name>
    <name type="common">Vanilla</name>
    <dbReference type="NCBI Taxonomy" id="51239"/>
    <lineage>
        <taxon>Eukaryota</taxon>
        <taxon>Viridiplantae</taxon>
        <taxon>Streptophyta</taxon>
        <taxon>Embryophyta</taxon>
        <taxon>Tracheophyta</taxon>
        <taxon>Spermatophyta</taxon>
        <taxon>Magnoliopsida</taxon>
        <taxon>Liliopsida</taxon>
        <taxon>Asparagales</taxon>
        <taxon>Orchidaceae</taxon>
        <taxon>Vanilloideae</taxon>
        <taxon>Vanilleae</taxon>
        <taxon>Vanilla</taxon>
    </lineage>
</organism>
<dbReference type="EMBL" id="JADCNL010000002">
    <property type="protein sequence ID" value="KAG0491643.1"/>
    <property type="molecule type" value="Genomic_DNA"/>
</dbReference>
<sequence>MAASKAFFSLLLAFSLFVSGVLGAIRCEQLGPDTCAFAVSTDGYRCVLEKQGQGEDYSCITSGVEAGIGVAGWVESDECVAACGLDRRTLGISSDTLRNVRFLHSLCSPQCSKKCRNIHDLYFNVAAGEGIFLPQLCQANVRRRQMVETGGSSDSAPAPTSWTMNFGRKLIGDDAASAPSSTIGIDNDDDAAWAPVASTTMGTYNVDGAKEGLSWH</sequence>
<keyword evidence="4" id="KW-1185">Reference proteome</keyword>
<dbReference type="Pfam" id="PF06521">
    <property type="entry name" value="PAR1"/>
    <property type="match status" value="1"/>
</dbReference>
<proteinExistence type="predicted"/>
<reference evidence="4 5" key="1">
    <citation type="journal article" date="2020" name="Nat. Food">
        <title>A phased Vanilla planifolia genome enables genetic improvement of flavour and production.</title>
        <authorList>
            <person name="Hasing T."/>
            <person name="Tang H."/>
            <person name="Brym M."/>
            <person name="Khazi F."/>
            <person name="Huang T."/>
            <person name="Chambers A.H."/>
        </authorList>
    </citation>
    <scope>NUCLEOTIDE SEQUENCE [LARGE SCALE GENOMIC DNA]</scope>
    <source>
        <tissue evidence="3">Leaf</tissue>
    </source>
</reference>
<protein>
    <recommendedName>
        <fullName evidence="6">PAR1 protein</fullName>
    </recommendedName>
</protein>
<dbReference type="Proteomes" id="UP000639772">
    <property type="component" value="Unassembled WGS sequence"/>
</dbReference>
<evidence type="ECO:0008006" key="6">
    <source>
        <dbReference type="Google" id="ProtNLM"/>
    </source>
</evidence>